<reference evidence="2 3" key="1">
    <citation type="submission" date="2021-08" db="EMBL/GenBank/DDBJ databases">
        <title>Nocardioides bacterium WL0053 sp. nov., isolated from the sediment.</title>
        <authorList>
            <person name="Wang L."/>
            <person name="Zhang D."/>
            <person name="Zhang A."/>
        </authorList>
    </citation>
    <scope>NUCLEOTIDE SEQUENCE [LARGE SCALE GENOMIC DNA]</scope>
    <source>
        <strain evidence="2 3">WL0053</strain>
    </source>
</reference>
<evidence type="ECO:0000259" key="1">
    <source>
        <dbReference type="Pfam" id="PF11716"/>
    </source>
</evidence>
<keyword evidence="2" id="KW-0413">Isomerase</keyword>
<dbReference type="InterPro" id="IPR024344">
    <property type="entry name" value="MDMPI_metal-binding"/>
</dbReference>
<dbReference type="InterPro" id="IPR034660">
    <property type="entry name" value="DinB/YfiT-like"/>
</dbReference>
<evidence type="ECO:0000313" key="3">
    <source>
        <dbReference type="Proteomes" id="UP000754710"/>
    </source>
</evidence>
<dbReference type="Proteomes" id="UP000754710">
    <property type="component" value="Unassembled WGS sequence"/>
</dbReference>
<dbReference type="RefSeq" id="WP_221023246.1">
    <property type="nucleotide sequence ID" value="NZ_JAIEZQ010000001.1"/>
</dbReference>
<gene>
    <name evidence="2" type="ORF">K1X13_01315</name>
</gene>
<dbReference type="PANTHER" id="PTHR40758">
    <property type="entry name" value="CONSERVED PROTEIN"/>
    <property type="match status" value="1"/>
</dbReference>
<keyword evidence="3" id="KW-1185">Reference proteome</keyword>
<name>A0ABS7RH97_9ACTN</name>
<dbReference type="PANTHER" id="PTHR40758:SF1">
    <property type="entry name" value="CONSERVED PROTEIN"/>
    <property type="match status" value="1"/>
</dbReference>
<dbReference type="Gene3D" id="1.20.120.450">
    <property type="entry name" value="dinb family like domain"/>
    <property type="match status" value="1"/>
</dbReference>
<proteinExistence type="predicted"/>
<organism evidence="2 3">
    <name type="scientific">Nocardioides jiangsuensis</name>
    <dbReference type="NCBI Taxonomy" id="2866161"/>
    <lineage>
        <taxon>Bacteria</taxon>
        <taxon>Bacillati</taxon>
        <taxon>Actinomycetota</taxon>
        <taxon>Actinomycetes</taxon>
        <taxon>Propionibacteriales</taxon>
        <taxon>Nocardioidaceae</taxon>
        <taxon>Nocardioides</taxon>
    </lineage>
</organism>
<dbReference type="SUPFAM" id="SSF109854">
    <property type="entry name" value="DinB/YfiT-like putative metalloenzymes"/>
    <property type="match status" value="1"/>
</dbReference>
<comment type="caution">
    <text evidence="2">The sequence shown here is derived from an EMBL/GenBank/DDBJ whole genome shotgun (WGS) entry which is preliminary data.</text>
</comment>
<dbReference type="NCBIfam" id="TIGR03083">
    <property type="entry name" value="maleylpyruvate isomerase family mycothiol-dependent enzyme"/>
    <property type="match status" value="1"/>
</dbReference>
<protein>
    <submittedName>
        <fullName evidence="2">Maleylpyruvate isomerase family mycothiol-dependent enzyme</fullName>
    </submittedName>
</protein>
<accession>A0ABS7RH97</accession>
<dbReference type="EMBL" id="JAIEZQ010000001">
    <property type="protein sequence ID" value="MBY9073448.1"/>
    <property type="molecule type" value="Genomic_DNA"/>
</dbReference>
<dbReference type="Pfam" id="PF11716">
    <property type="entry name" value="MDMPI_N"/>
    <property type="match status" value="1"/>
</dbReference>
<evidence type="ECO:0000313" key="2">
    <source>
        <dbReference type="EMBL" id="MBY9073448.1"/>
    </source>
</evidence>
<dbReference type="InterPro" id="IPR017517">
    <property type="entry name" value="Maleyloyr_isom"/>
</dbReference>
<sequence length="248" mass="26401">MTLAKDACLAAIAEHSAGFAAASRDNLAAPVEHCPGWSVADLVWHLTEVQWFWGTIVEQRLAAPPDESLRPARRPDGELVAAFEQGAERLVRALAAADPADPVWTWAPAQADVGFVLRHQVQEAAVHHWDAAHAAGCSFTVDPAVAADAVEEFLTFSVSSDADPAEPGRPALDGTLVLRATDVGTAWTVTDGAAPGTTRWERGSDDGAPAVTGTAWDLLLWLYDRVALDTGTLPGDLLDRFRGLCFTD</sequence>
<feature type="domain" description="Mycothiol-dependent maleylpyruvate isomerase metal-binding" evidence="1">
    <location>
        <begin position="10"/>
        <end position="132"/>
    </location>
</feature>
<dbReference type="GO" id="GO:0016853">
    <property type="term" value="F:isomerase activity"/>
    <property type="evidence" value="ECO:0007669"/>
    <property type="project" value="UniProtKB-KW"/>
</dbReference>